<proteinExistence type="predicted"/>
<name>A0ABQ3YZ06_9ACTN</name>
<feature type="region of interest" description="Disordered" evidence="1">
    <location>
        <begin position="67"/>
        <end position="86"/>
    </location>
</feature>
<feature type="region of interest" description="Disordered" evidence="1">
    <location>
        <begin position="15"/>
        <end position="37"/>
    </location>
</feature>
<evidence type="ECO:0000313" key="3">
    <source>
        <dbReference type="Proteomes" id="UP000637628"/>
    </source>
</evidence>
<gene>
    <name evidence="2" type="ORF">Adu01nite_41420</name>
</gene>
<dbReference type="EMBL" id="BOML01000033">
    <property type="protein sequence ID" value="GIE02792.1"/>
    <property type="molecule type" value="Genomic_DNA"/>
</dbReference>
<evidence type="ECO:0000256" key="1">
    <source>
        <dbReference type="SAM" id="MobiDB-lite"/>
    </source>
</evidence>
<organism evidence="2 3">
    <name type="scientific">Paractinoplanes durhamensis</name>
    <dbReference type="NCBI Taxonomy" id="113563"/>
    <lineage>
        <taxon>Bacteria</taxon>
        <taxon>Bacillati</taxon>
        <taxon>Actinomycetota</taxon>
        <taxon>Actinomycetes</taxon>
        <taxon>Micromonosporales</taxon>
        <taxon>Micromonosporaceae</taxon>
        <taxon>Paractinoplanes</taxon>
    </lineage>
</organism>
<reference evidence="2 3" key="1">
    <citation type="submission" date="2021-01" db="EMBL/GenBank/DDBJ databases">
        <title>Whole genome shotgun sequence of Actinoplanes durhamensis NBRC 14914.</title>
        <authorList>
            <person name="Komaki H."/>
            <person name="Tamura T."/>
        </authorList>
    </citation>
    <scope>NUCLEOTIDE SEQUENCE [LARGE SCALE GENOMIC DNA]</scope>
    <source>
        <strain evidence="2 3">NBRC 14914</strain>
    </source>
</reference>
<dbReference type="Proteomes" id="UP000637628">
    <property type="component" value="Unassembled WGS sequence"/>
</dbReference>
<sequence length="311" mass="32004">MVLAVAIVIATRPSSPGGPAGASAGASAGAGAAGSSPGPMSLADCQAAIAAQLNLPDRLTCGYETTGAWLPDNDPAADPSDPRYAGAALPTNLSTGGRACLTGSKRPVLDTIRPALSASFTAGPGLQRIESTFQVTGVDGPTGHDILIGGDNMPQGLTATLDFKMQGPLTHGESYRWRVRGTPPSVGAKGWSSWCEFTIGETTLDDLGLNPTRKYAITLPTAKWREALAILGPVETYTDGAKSKHAPIEVAATSSATTAPVTLSGYDWNSIVESLAYWASTEHKAAYWAVADLISAALDGPEHPTMGFPRA</sequence>
<comment type="caution">
    <text evidence="2">The sequence shown here is derived from an EMBL/GenBank/DDBJ whole genome shotgun (WGS) entry which is preliminary data.</text>
</comment>
<keyword evidence="3" id="KW-1185">Reference proteome</keyword>
<protein>
    <submittedName>
        <fullName evidence="2">Uncharacterized protein</fullName>
    </submittedName>
</protein>
<evidence type="ECO:0000313" key="2">
    <source>
        <dbReference type="EMBL" id="GIE02792.1"/>
    </source>
</evidence>
<accession>A0ABQ3YZ06</accession>